<feature type="transmembrane region" description="Helical" evidence="7">
    <location>
        <begin position="314"/>
        <end position="331"/>
    </location>
</feature>
<dbReference type="EMBL" id="JACHIO010000014">
    <property type="protein sequence ID" value="MBB5065003.1"/>
    <property type="molecule type" value="Genomic_DNA"/>
</dbReference>
<comment type="similarity">
    <text evidence="3">Belongs to the major facilitator superfamily. TCR/Tet family.</text>
</comment>
<dbReference type="PRINTS" id="PR01035">
    <property type="entry name" value="TCRTETA"/>
</dbReference>
<dbReference type="Pfam" id="PF07690">
    <property type="entry name" value="MFS_1"/>
    <property type="match status" value="1"/>
</dbReference>
<feature type="transmembrane region" description="Helical" evidence="7">
    <location>
        <begin position="379"/>
        <end position="397"/>
    </location>
</feature>
<dbReference type="PROSITE" id="PS50850">
    <property type="entry name" value="MFS"/>
    <property type="match status" value="1"/>
</dbReference>
<dbReference type="InterPro" id="IPR020846">
    <property type="entry name" value="MFS_dom"/>
</dbReference>
<feature type="transmembrane region" description="Helical" evidence="7">
    <location>
        <begin position="50"/>
        <end position="73"/>
    </location>
</feature>
<feature type="transmembrane region" description="Helical" evidence="7">
    <location>
        <begin position="292"/>
        <end position="308"/>
    </location>
</feature>
<dbReference type="PROSITE" id="PS00216">
    <property type="entry name" value="SUGAR_TRANSPORT_1"/>
    <property type="match status" value="1"/>
</dbReference>
<evidence type="ECO:0000256" key="7">
    <source>
        <dbReference type="SAM" id="Phobius"/>
    </source>
</evidence>
<sequence>MTSAIQTPNTPSAPPLGKVLVPVFLIVFTDIMGFGLMIPLLPFYAEHFGASAFTVGLLLSVFALCQLLAGPPLGQLSDRIGRKPVLVISQIGTLAGYILLALSNTLWLVFAARIIDGLTAGNISVAHAYVSDNTQPQQRTKAFGIVGAAFGLGMLVGPSLGGLLARHSLTTPIWGACVLSALSIVATAVLLPKGIKAEHKGPSETLLPVKPILDCFRDPATGGIFFLLSLFYFVFNTFISGFALFLAGRVTWGGEPIGPQTAGFMFAYAGLLNFFFQAIALGHLLRWFRERTLVFAGFLLMAIGFGALSLSHTVLVTLVFLTLSHSGAAVLRPTITARLSKRVSPQRQGLVMGVNQSVMSIASVLAPLVVGMLIDHGLYVGWALWMSVIAVAGAFGVSRISSMRDEPVVS</sequence>
<evidence type="ECO:0000256" key="4">
    <source>
        <dbReference type="ARBA" id="ARBA00022692"/>
    </source>
</evidence>
<evidence type="ECO:0000313" key="10">
    <source>
        <dbReference type="Proteomes" id="UP000584867"/>
    </source>
</evidence>
<dbReference type="Gene3D" id="1.20.1250.20">
    <property type="entry name" value="MFS general substrate transporter like domains"/>
    <property type="match status" value="1"/>
</dbReference>
<evidence type="ECO:0000259" key="8">
    <source>
        <dbReference type="PROSITE" id="PS50850"/>
    </source>
</evidence>
<organism evidence="9 10">
    <name type="scientific">Granulicella mallensis</name>
    <dbReference type="NCBI Taxonomy" id="940614"/>
    <lineage>
        <taxon>Bacteria</taxon>
        <taxon>Pseudomonadati</taxon>
        <taxon>Acidobacteriota</taxon>
        <taxon>Terriglobia</taxon>
        <taxon>Terriglobales</taxon>
        <taxon>Acidobacteriaceae</taxon>
        <taxon>Granulicella</taxon>
    </lineage>
</organism>
<dbReference type="InterPro" id="IPR011701">
    <property type="entry name" value="MFS"/>
</dbReference>
<dbReference type="Proteomes" id="UP000584867">
    <property type="component" value="Unassembled WGS sequence"/>
</dbReference>
<feature type="transmembrane region" description="Helical" evidence="7">
    <location>
        <begin position="224"/>
        <end position="246"/>
    </location>
</feature>
<dbReference type="PANTHER" id="PTHR24002">
    <property type="entry name" value="SOLUTE CARRIER FAMILY 22 MEMBER 18"/>
    <property type="match status" value="1"/>
</dbReference>
<feature type="transmembrane region" description="Helical" evidence="7">
    <location>
        <begin position="352"/>
        <end position="373"/>
    </location>
</feature>
<feature type="domain" description="Major facilitator superfamily (MFS) profile" evidence="8">
    <location>
        <begin position="19"/>
        <end position="410"/>
    </location>
</feature>
<evidence type="ECO:0000256" key="1">
    <source>
        <dbReference type="ARBA" id="ARBA00003279"/>
    </source>
</evidence>
<dbReference type="CDD" id="cd17330">
    <property type="entry name" value="MFS_SLC46_TetA_like"/>
    <property type="match status" value="1"/>
</dbReference>
<comment type="caution">
    <text evidence="9">The sequence shown here is derived from an EMBL/GenBank/DDBJ whole genome shotgun (WGS) entry which is preliminary data.</text>
</comment>
<dbReference type="AlphaFoldDB" id="A0A7W7ZRY9"/>
<evidence type="ECO:0000313" key="9">
    <source>
        <dbReference type="EMBL" id="MBB5065003.1"/>
    </source>
</evidence>
<name>A0A7W7ZRY9_9BACT</name>
<evidence type="ECO:0000256" key="2">
    <source>
        <dbReference type="ARBA" id="ARBA00004141"/>
    </source>
</evidence>
<comment type="subcellular location">
    <subcellularLocation>
        <location evidence="2">Membrane</location>
        <topology evidence="2">Multi-pass membrane protein</topology>
    </subcellularLocation>
</comment>
<dbReference type="GO" id="GO:0022857">
    <property type="term" value="F:transmembrane transporter activity"/>
    <property type="evidence" value="ECO:0007669"/>
    <property type="project" value="InterPro"/>
</dbReference>
<feature type="transmembrane region" description="Helical" evidence="7">
    <location>
        <begin position="171"/>
        <end position="191"/>
    </location>
</feature>
<proteinExistence type="inferred from homology"/>
<dbReference type="PANTHER" id="PTHR24002:SF3">
    <property type="entry name" value="SOLUTE CARRIER FAMILY 22 MEMBER 18"/>
    <property type="match status" value="1"/>
</dbReference>
<feature type="transmembrane region" description="Helical" evidence="7">
    <location>
        <begin position="85"/>
        <end position="102"/>
    </location>
</feature>
<reference evidence="9 10" key="1">
    <citation type="submission" date="2020-08" db="EMBL/GenBank/DDBJ databases">
        <title>Genomic Encyclopedia of Type Strains, Phase IV (KMG-V): Genome sequencing to study the core and pangenomes of soil and plant-associated prokaryotes.</title>
        <authorList>
            <person name="Whitman W."/>
        </authorList>
    </citation>
    <scope>NUCLEOTIDE SEQUENCE [LARGE SCALE GENOMIC DNA]</scope>
    <source>
        <strain evidence="9 10">X5P3</strain>
    </source>
</reference>
<dbReference type="SUPFAM" id="SSF103473">
    <property type="entry name" value="MFS general substrate transporter"/>
    <property type="match status" value="1"/>
</dbReference>
<gene>
    <name evidence="9" type="ORF">HDF15_003366</name>
</gene>
<keyword evidence="6 7" id="KW-0472">Membrane</keyword>
<dbReference type="RefSeq" id="WP_184257368.1">
    <property type="nucleotide sequence ID" value="NZ_JACHIO010000014.1"/>
</dbReference>
<evidence type="ECO:0000256" key="6">
    <source>
        <dbReference type="ARBA" id="ARBA00023136"/>
    </source>
</evidence>
<evidence type="ECO:0000256" key="3">
    <source>
        <dbReference type="ARBA" id="ARBA00007520"/>
    </source>
</evidence>
<dbReference type="InterPro" id="IPR005829">
    <property type="entry name" value="Sugar_transporter_CS"/>
</dbReference>
<feature type="transmembrane region" description="Helical" evidence="7">
    <location>
        <begin position="142"/>
        <end position="165"/>
    </location>
</feature>
<evidence type="ECO:0000256" key="5">
    <source>
        <dbReference type="ARBA" id="ARBA00022989"/>
    </source>
</evidence>
<dbReference type="InterPro" id="IPR001958">
    <property type="entry name" value="Tet-R_TetA/multi-R_MdtG-like"/>
</dbReference>
<feature type="transmembrane region" description="Helical" evidence="7">
    <location>
        <begin position="20"/>
        <end position="44"/>
    </location>
</feature>
<protein>
    <submittedName>
        <fullName evidence="9">Multidrug resistance protein</fullName>
    </submittedName>
</protein>
<accession>A0A7W7ZRY9</accession>
<comment type="function">
    <text evidence="1">Resistance to tetracycline by an active tetracycline efflux. This is an energy-dependent process that decreases the accumulation of the antibiotic in whole cells. This protein functions as a metal-tetracycline/H(+) antiporter.</text>
</comment>
<keyword evidence="5 7" id="KW-1133">Transmembrane helix</keyword>
<feature type="transmembrane region" description="Helical" evidence="7">
    <location>
        <begin position="266"/>
        <end position="285"/>
    </location>
</feature>
<dbReference type="GO" id="GO:0016020">
    <property type="term" value="C:membrane"/>
    <property type="evidence" value="ECO:0007669"/>
    <property type="project" value="UniProtKB-SubCell"/>
</dbReference>
<keyword evidence="4 7" id="KW-0812">Transmembrane</keyword>
<dbReference type="InterPro" id="IPR036259">
    <property type="entry name" value="MFS_trans_sf"/>
</dbReference>